<evidence type="ECO:0000256" key="2">
    <source>
        <dbReference type="ARBA" id="ARBA00022552"/>
    </source>
</evidence>
<dbReference type="InterPro" id="IPR012337">
    <property type="entry name" value="RNaseH-like_sf"/>
</dbReference>
<feature type="compositionally biased region" description="Gly residues" evidence="10">
    <location>
        <begin position="960"/>
        <end position="972"/>
    </location>
</feature>
<feature type="compositionally biased region" description="Basic residues" evidence="10">
    <location>
        <begin position="803"/>
        <end position="813"/>
    </location>
</feature>
<keyword evidence="4" id="KW-0378">Hydrolase</keyword>
<dbReference type="InterPro" id="IPR012588">
    <property type="entry name" value="Exosome-assoc_fac_Rrp6_N"/>
</dbReference>
<feature type="domain" description="HRDC" evidence="11">
    <location>
        <begin position="475"/>
        <end position="555"/>
    </location>
</feature>
<keyword evidence="2" id="KW-0698">rRNA processing</keyword>
<dbReference type="InterPro" id="IPR002121">
    <property type="entry name" value="HRDC_dom"/>
</dbReference>
<dbReference type="SUPFAM" id="SSF47819">
    <property type="entry name" value="HRDC-like"/>
    <property type="match status" value="1"/>
</dbReference>
<dbReference type="SUPFAM" id="SSF53098">
    <property type="entry name" value="Ribonuclease H-like"/>
    <property type="match status" value="1"/>
</dbReference>
<feature type="compositionally biased region" description="Basic residues" evidence="10">
    <location>
        <begin position="927"/>
        <end position="938"/>
    </location>
</feature>
<dbReference type="OrthoDB" id="2250022at2759"/>
<evidence type="ECO:0000256" key="1">
    <source>
        <dbReference type="ARBA" id="ARBA00004123"/>
    </source>
</evidence>
<evidence type="ECO:0000256" key="5">
    <source>
        <dbReference type="ARBA" id="ARBA00022835"/>
    </source>
</evidence>
<dbReference type="GO" id="GO:0071040">
    <property type="term" value="P:nuclear polyadenylation-dependent antisense transcript catabolic process"/>
    <property type="evidence" value="ECO:0007669"/>
    <property type="project" value="TreeGrafter"/>
</dbReference>
<dbReference type="GO" id="GO:0003727">
    <property type="term" value="F:single-stranded RNA binding"/>
    <property type="evidence" value="ECO:0007669"/>
    <property type="project" value="TreeGrafter"/>
</dbReference>
<feature type="region of interest" description="Disordered" evidence="10">
    <location>
        <begin position="924"/>
        <end position="972"/>
    </location>
</feature>
<dbReference type="GO" id="GO:0071037">
    <property type="term" value="P:nuclear polyadenylation-dependent snRNA catabolic process"/>
    <property type="evidence" value="ECO:0007669"/>
    <property type="project" value="TreeGrafter"/>
</dbReference>
<feature type="region of interest" description="Disordered" evidence="10">
    <location>
        <begin position="675"/>
        <end position="710"/>
    </location>
</feature>
<dbReference type="PANTHER" id="PTHR12124:SF47">
    <property type="entry name" value="EXOSOME COMPONENT 10"/>
    <property type="match status" value="1"/>
</dbReference>
<evidence type="ECO:0000256" key="8">
    <source>
        <dbReference type="ARBA" id="ARBA00043957"/>
    </source>
</evidence>
<keyword evidence="3" id="KW-0540">Nuclease</keyword>
<dbReference type="Pfam" id="PF08066">
    <property type="entry name" value="PMC2NT"/>
    <property type="match status" value="1"/>
</dbReference>
<keyword evidence="7" id="KW-0539">Nucleus</keyword>
<evidence type="ECO:0000259" key="11">
    <source>
        <dbReference type="PROSITE" id="PS50967"/>
    </source>
</evidence>
<dbReference type="GO" id="GO:0071035">
    <property type="term" value="P:nuclear polyadenylation-dependent rRNA catabolic process"/>
    <property type="evidence" value="ECO:0007669"/>
    <property type="project" value="TreeGrafter"/>
</dbReference>
<dbReference type="Pfam" id="PF01612">
    <property type="entry name" value="DNA_pol_A_exo1"/>
    <property type="match status" value="1"/>
</dbReference>
<dbReference type="InterPro" id="IPR010997">
    <property type="entry name" value="HRDC-like_sf"/>
</dbReference>
<feature type="compositionally biased region" description="Basic and acidic residues" evidence="10">
    <location>
        <begin position="784"/>
        <end position="802"/>
    </location>
</feature>
<dbReference type="SMART" id="SM00341">
    <property type="entry name" value="HRDC"/>
    <property type="match status" value="1"/>
</dbReference>
<evidence type="ECO:0000256" key="9">
    <source>
        <dbReference type="ARBA" id="ARBA00070365"/>
    </source>
</evidence>
<organism evidence="12 13">
    <name type="scientific">Callosobruchus maculatus</name>
    <name type="common">Southern cowpea weevil</name>
    <name type="synonym">Pulse bruchid</name>
    <dbReference type="NCBI Taxonomy" id="64391"/>
    <lineage>
        <taxon>Eukaryota</taxon>
        <taxon>Metazoa</taxon>
        <taxon>Ecdysozoa</taxon>
        <taxon>Arthropoda</taxon>
        <taxon>Hexapoda</taxon>
        <taxon>Insecta</taxon>
        <taxon>Pterygota</taxon>
        <taxon>Neoptera</taxon>
        <taxon>Endopterygota</taxon>
        <taxon>Coleoptera</taxon>
        <taxon>Polyphaga</taxon>
        <taxon>Cucujiformia</taxon>
        <taxon>Chrysomeloidea</taxon>
        <taxon>Chrysomelidae</taxon>
        <taxon>Bruchinae</taxon>
        <taxon>Bruchini</taxon>
        <taxon>Callosobruchus</taxon>
    </lineage>
</organism>
<dbReference type="PROSITE" id="PS50967">
    <property type="entry name" value="HRDC"/>
    <property type="match status" value="1"/>
</dbReference>
<dbReference type="Gene3D" id="3.30.420.10">
    <property type="entry name" value="Ribonuclease H-like superfamily/Ribonuclease H"/>
    <property type="match status" value="1"/>
</dbReference>
<dbReference type="GO" id="GO:0000176">
    <property type="term" value="C:nuclear exosome (RNase complex)"/>
    <property type="evidence" value="ECO:0007669"/>
    <property type="project" value="InterPro"/>
</dbReference>
<gene>
    <name evidence="12" type="ORF">CALMAC_LOCUS5007</name>
</gene>
<dbReference type="Proteomes" id="UP000410492">
    <property type="component" value="Unassembled WGS sequence"/>
</dbReference>
<dbReference type="GO" id="GO:0000175">
    <property type="term" value="F:3'-5'-RNA exonuclease activity"/>
    <property type="evidence" value="ECO:0007669"/>
    <property type="project" value="InterPro"/>
</dbReference>
<keyword evidence="6" id="KW-0269">Exonuclease</keyword>
<keyword evidence="13" id="KW-1185">Reference proteome</keyword>
<evidence type="ECO:0000313" key="13">
    <source>
        <dbReference type="Proteomes" id="UP000410492"/>
    </source>
</evidence>
<sequence length="972" mass="111979">MSKEIEETAEIKQEIKQILPGYENMEQFTKEGYKVLIGAIKQSGALPSGSNWNFYNAHDSFKTILSNEGSKLLTNINTILSKNNVGGNIKNRGLEEKTELMIDANDTMLERVADNIDEMNGIKKKANEPVVIQTVSAQLPINGSWNRANNPTFSVSASLASQHSNKAGGKAIRLVTGKNIERPQKFFKDKIINSSSLPWEPRIKDKPNSLKPLAIFLEQYEDREEYSHPYEFELDRFAPPPEQLLKEEPIIPQPIEHTPFYEIDQPEQIESLVEKLRTCKEFAVDLEHHSYRSFMGITCLMQISTRDADYIIDTLALRDKLHLLNEVFTKSSILKIFHGAECDIQWLQRDLSIYVVNMFDTYQAAKALGYSGRSLAYLIERFCNFAPNKEFQLADWRIRPLPNELKQYARGDTHYLIYIYQMMKNDLLKKANGQDNLLLSVINDSTEICKKRYFKPVFKEDSYMDFYRKCKRLFDNRQLYALRELYKWRDEIARQEDESTGYVLPNHMLLQISETLPREMQGILACCNPIPPLVRSHLLELHKVVLRARDQPLQKTIMKEDTRARGTTKKISKINVDSPIHCPHDLTKTQEFRDDMPTLLGNKTSLVKELLDKEIPVQKHNSMYAVFNIPDKLDNELSSEAKEKLSCISFLGPFERYKLVKPYIQAEEQRLAEQKEKEEQEKAKVRAENEIAEQNAAEESTVKADTRTDEERIESIRQHFLSLSRLPAWEELAVQNQSLVQMGGTKKRKRDESPPSDETVDSPAPDFTTPVPNNSFQSNRKRKSSDDIGATRKHQKLDDKQGQKNKRNKHIEHHTHQNQNKFQNKKKRKNWQKQDINGRDNEQVTNFEVSVENERLGGNVNIHYQTSTQNLQNTPNKKQKKKFRNRNQNQTGQLRDEQSDFEPFDYSSVDFRQFQGGAAKAVNTQKAKNKFIKGKKMGGNKNSNKSFTFGGSNRGKGRGGRGTGGRGSGRGR</sequence>
<feature type="compositionally biased region" description="Basic and acidic residues" evidence="10">
    <location>
        <begin position="700"/>
        <end position="710"/>
    </location>
</feature>
<dbReference type="InterPro" id="IPR036397">
    <property type="entry name" value="RNaseH_sf"/>
</dbReference>
<dbReference type="InterPro" id="IPR045092">
    <property type="entry name" value="Rrp6-like"/>
</dbReference>
<dbReference type="FunFam" id="1.10.150.80:FF:000001">
    <property type="entry name" value="Putative exosome component 10"/>
    <property type="match status" value="1"/>
</dbReference>
<feature type="region of interest" description="Disordered" evidence="10">
    <location>
        <begin position="740"/>
        <end position="842"/>
    </location>
</feature>
<evidence type="ECO:0000256" key="4">
    <source>
        <dbReference type="ARBA" id="ARBA00022801"/>
    </source>
</evidence>
<dbReference type="AlphaFoldDB" id="A0A653BZG4"/>
<evidence type="ECO:0000256" key="7">
    <source>
        <dbReference type="ARBA" id="ARBA00023242"/>
    </source>
</evidence>
<protein>
    <recommendedName>
        <fullName evidence="9">Exosome complex component 10 homolog</fullName>
    </recommendedName>
</protein>
<reference evidence="12 13" key="1">
    <citation type="submission" date="2019-01" db="EMBL/GenBank/DDBJ databases">
        <authorList>
            <person name="Sayadi A."/>
        </authorList>
    </citation>
    <scope>NUCLEOTIDE SEQUENCE [LARGE SCALE GENOMIC DNA]</scope>
</reference>
<evidence type="ECO:0000313" key="12">
    <source>
        <dbReference type="EMBL" id="VEN41035.1"/>
    </source>
</evidence>
<evidence type="ECO:0000256" key="10">
    <source>
        <dbReference type="SAM" id="MobiDB-lite"/>
    </source>
</evidence>
<dbReference type="InterPro" id="IPR002562">
    <property type="entry name" value="3'-5'_exonuclease_dom"/>
</dbReference>
<dbReference type="EMBL" id="CAACVG010006685">
    <property type="protein sequence ID" value="VEN41035.1"/>
    <property type="molecule type" value="Genomic_DNA"/>
</dbReference>
<dbReference type="SMART" id="SM00474">
    <property type="entry name" value="35EXOc"/>
    <property type="match status" value="1"/>
</dbReference>
<comment type="subcellular location">
    <subcellularLocation>
        <location evidence="1">Nucleus</location>
    </subcellularLocation>
</comment>
<dbReference type="FunFam" id="3.30.420.10:FF:000059">
    <property type="entry name" value="Exosome complex exonuclease Rrp6"/>
    <property type="match status" value="1"/>
</dbReference>
<dbReference type="Pfam" id="PF00570">
    <property type="entry name" value="HRDC"/>
    <property type="match status" value="1"/>
</dbReference>
<dbReference type="GO" id="GO:0005730">
    <property type="term" value="C:nucleolus"/>
    <property type="evidence" value="ECO:0007669"/>
    <property type="project" value="TreeGrafter"/>
</dbReference>
<dbReference type="GO" id="GO:0000467">
    <property type="term" value="P:exonucleolytic trimming to generate mature 3'-end of 5.8S rRNA from tricistronic rRNA transcript (SSU-rRNA, 5.8S rRNA, LSU-rRNA)"/>
    <property type="evidence" value="ECO:0007669"/>
    <property type="project" value="InterPro"/>
</dbReference>
<proteinExistence type="inferred from homology"/>
<keyword evidence="5" id="KW-0271">Exosome</keyword>
<dbReference type="GO" id="GO:0071036">
    <property type="term" value="P:nuclear polyadenylation-dependent snoRNA catabolic process"/>
    <property type="evidence" value="ECO:0007669"/>
    <property type="project" value="TreeGrafter"/>
</dbReference>
<feature type="region of interest" description="Disordered" evidence="10">
    <location>
        <begin position="867"/>
        <end position="901"/>
    </location>
</feature>
<accession>A0A653BZG4</accession>
<dbReference type="CDD" id="cd06147">
    <property type="entry name" value="Rrp6p_like_exo"/>
    <property type="match status" value="1"/>
</dbReference>
<comment type="similarity">
    <text evidence="8">Belongs to the exosome component 10/RRP6 family.</text>
</comment>
<evidence type="ECO:0000256" key="3">
    <source>
        <dbReference type="ARBA" id="ARBA00022722"/>
    </source>
</evidence>
<dbReference type="GO" id="GO:0071051">
    <property type="term" value="P:poly(A)-dependent snoRNA 3'-end processing"/>
    <property type="evidence" value="ECO:0007669"/>
    <property type="project" value="TreeGrafter"/>
</dbReference>
<dbReference type="GO" id="GO:0071044">
    <property type="term" value="P:histone mRNA catabolic process"/>
    <property type="evidence" value="ECO:0007669"/>
    <property type="project" value="TreeGrafter"/>
</dbReference>
<dbReference type="GO" id="GO:0000166">
    <property type="term" value="F:nucleotide binding"/>
    <property type="evidence" value="ECO:0007669"/>
    <property type="project" value="InterPro"/>
</dbReference>
<dbReference type="InterPro" id="IPR044876">
    <property type="entry name" value="HRDC_dom_sf"/>
</dbReference>
<feature type="compositionally biased region" description="Basic and acidic residues" evidence="10">
    <location>
        <begin position="675"/>
        <end position="689"/>
    </location>
</feature>
<evidence type="ECO:0000256" key="6">
    <source>
        <dbReference type="ARBA" id="ARBA00022839"/>
    </source>
</evidence>
<dbReference type="PANTHER" id="PTHR12124">
    <property type="entry name" value="POLYMYOSITIS/SCLERODERMA AUTOANTIGEN-RELATED"/>
    <property type="match status" value="1"/>
</dbReference>
<dbReference type="InterPro" id="IPR049559">
    <property type="entry name" value="Rrp6p-like_exo"/>
</dbReference>
<name>A0A653BZG4_CALMS</name>
<dbReference type="GO" id="GO:0071038">
    <property type="term" value="P:TRAMP-dependent tRNA surveillance pathway"/>
    <property type="evidence" value="ECO:0007669"/>
    <property type="project" value="TreeGrafter"/>
</dbReference>
<dbReference type="Gene3D" id="1.10.150.80">
    <property type="entry name" value="HRDC domain"/>
    <property type="match status" value="1"/>
</dbReference>
<dbReference type="GO" id="GO:0071039">
    <property type="term" value="P:nuclear polyadenylation-dependent CUT catabolic process"/>
    <property type="evidence" value="ECO:0007669"/>
    <property type="project" value="TreeGrafter"/>
</dbReference>